<dbReference type="AlphaFoldDB" id="A0A8K0CMS3"/>
<feature type="region of interest" description="Disordered" evidence="1">
    <location>
        <begin position="84"/>
        <end position="116"/>
    </location>
</feature>
<accession>A0A8K0CMS3</accession>
<evidence type="ECO:0000256" key="1">
    <source>
        <dbReference type="SAM" id="MobiDB-lite"/>
    </source>
</evidence>
<comment type="caution">
    <text evidence="2">The sequence shown here is derived from an EMBL/GenBank/DDBJ whole genome shotgun (WGS) entry which is preliminary data.</text>
</comment>
<dbReference type="Gene3D" id="3.30.70.270">
    <property type="match status" value="1"/>
</dbReference>
<organism evidence="2 3">
    <name type="scientific">Ignelater luminosus</name>
    <name type="common">Cucubano</name>
    <name type="synonym">Pyrophorus luminosus</name>
    <dbReference type="NCBI Taxonomy" id="2038154"/>
    <lineage>
        <taxon>Eukaryota</taxon>
        <taxon>Metazoa</taxon>
        <taxon>Ecdysozoa</taxon>
        <taxon>Arthropoda</taxon>
        <taxon>Hexapoda</taxon>
        <taxon>Insecta</taxon>
        <taxon>Pterygota</taxon>
        <taxon>Neoptera</taxon>
        <taxon>Endopterygota</taxon>
        <taxon>Coleoptera</taxon>
        <taxon>Polyphaga</taxon>
        <taxon>Elateriformia</taxon>
        <taxon>Elateroidea</taxon>
        <taxon>Elateridae</taxon>
        <taxon>Agrypninae</taxon>
        <taxon>Pyrophorini</taxon>
        <taxon>Ignelater</taxon>
    </lineage>
</organism>
<name>A0A8K0CMS3_IGNLU</name>
<dbReference type="InterPro" id="IPR043502">
    <property type="entry name" value="DNA/RNA_pol_sf"/>
</dbReference>
<feature type="compositionally biased region" description="Acidic residues" evidence="1">
    <location>
        <begin position="100"/>
        <end position="112"/>
    </location>
</feature>
<dbReference type="SUPFAM" id="SSF56672">
    <property type="entry name" value="DNA/RNA polymerases"/>
    <property type="match status" value="1"/>
</dbReference>
<proteinExistence type="predicted"/>
<evidence type="ECO:0000313" key="3">
    <source>
        <dbReference type="Proteomes" id="UP000801492"/>
    </source>
</evidence>
<dbReference type="EMBL" id="VTPC01055227">
    <property type="protein sequence ID" value="KAF2890288.1"/>
    <property type="molecule type" value="Genomic_DNA"/>
</dbReference>
<protein>
    <submittedName>
        <fullName evidence="2">Uncharacterized protein</fullName>
    </submittedName>
</protein>
<dbReference type="GO" id="GO:0071897">
    <property type="term" value="P:DNA biosynthetic process"/>
    <property type="evidence" value="ECO:0007669"/>
    <property type="project" value="UniProtKB-ARBA"/>
</dbReference>
<dbReference type="InterPro" id="IPR043128">
    <property type="entry name" value="Rev_trsase/Diguanyl_cyclase"/>
</dbReference>
<reference evidence="2" key="1">
    <citation type="submission" date="2019-08" db="EMBL/GenBank/DDBJ databases">
        <title>The genome of the North American firefly Photinus pyralis.</title>
        <authorList>
            <consortium name="Photinus pyralis genome working group"/>
            <person name="Fallon T.R."/>
            <person name="Sander Lower S.E."/>
            <person name="Weng J.-K."/>
        </authorList>
    </citation>
    <scope>NUCLEOTIDE SEQUENCE</scope>
    <source>
        <strain evidence="2">TRF0915ILg1</strain>
        <tissue evidence="2">Whole body</tissue>
    </source>
</reference>
<dbReference type="Proteomes" id="UP000801492">
    <property type="component" value="Unassembled WGS sequence"/>
</dbReference>
<gene>
    <name evidence="2" type="ORF">ILUMI_15885</name>
</gene>
<keyword evidence="3" id="KW-1185">Reference proteome</keyword>
<dbReference type="OrthoDB" id="6767715at2759"/>
<sequence length="170" mass="19845">MCRILEEFDRHLRDVLERFIRYVITLNQEKCLFGVTRVHYLDHAIDKNGIYYTDENKIEAIRNMEGFQNVWRFKVPVPLRPDKLDDVSDDEMVSQASANELDDGSDDYDPGSDEPKLFEQSELNDLMRDLNLPKDSAELLGSRLKLFARRFTGSGTEKKTFPNICPKKMH</sequence>
<evidence type="ECO:0000313" key="2">
    <source>
        <dbReference type="EMBL" id="KAF2890288.1"/>
    </source>
</evidence>